<evidence type="ECO:0000256" key="1">
    <source>
        <dbReference type="ARBA" id="ARBA00004202"/>
    </source>
</evidence>
<keyword evidence="8 12" id="KW-0067">ATP-binding</keyword>
<evidence type="ECO:0000256" key="3">
    <source>
        <dbReference type="ARBA" id="ARBA00022448"/>
    </source>
</evidence>
<evidence type="ECO:0000256" key="7">
    <source>
        <dbReference type="ARBA" id="ARBA00022741"/>
    </source>
</evidence>
<dbReference type="PROSITE" id="PS00211">
    <property type="entry name" value="ABC_TRANSPORTER_1"/>
    <property type="match status" value="1"/>
</dbReference>
<keyword evidence="5" id="KW-0762">Sugar transport</keyword>
<evidence type="ECO:0000256" key="8">
    <source>
        <dbReference type="ARBA" id="ARBA00022840"/>
    </source>
</evidence>
<dbReference type="AlphaFoldDB" id="A0A4Q9VXN4"/>
<dbReference type="InterPro" id="IPR003593">
    <property type="entry name" value="AAA+_ATPase"/>
</dbReference>
<evidence type="ECO:0000256" key="6">
    <source>
        <dbReference type="ARBA" id="ARBA00022737"/>
    </source>
</evidence>
<protein>
    <submittedName>
        <fullName evidence="12">Sugar ABC transporter ATP-binding protein</fullName>
    </submittedName>
</protein>
<evidence type="ECO:0000313" key="13">
    <source>
        <dbReference type="Proteomes" id="UP000292781"/>
    </source>
</evidence>
<evidence type="ECO:0000256" key="2">
    <source>
        <dbReference type="ARBA" id="ARBA00005417"/>
    </source>
</evidence>
<dbReference type="InterPro" id="IPR003439">
    <property type="entry name" value="ABC_transporter-like_ATP-bd"/>
</dbReference>
<comment type="caution">
    <text evidence="12">The sequence shown here is derived from an EMBL/GenBank/DDBJ whole genome shotgun (WGS) entry which is preliminary data.</text>
</comment>
<dbReference type="InterPro" id="IPR050107">
    <property type="entry name" value="ABC_carbohydrate_import_ATPase"/>
</dbReference>
<dbReference type="Gene3D" id="3.40.50.300">
    <property type="entry name" value="P-loop containing nucleotide triphosphate hydrolases"/>
    <property type="match status" value="2"/>
</dbReference>
<dbReference type="GO" id="GO:0016887">
    <property type="term" value="F:ATP hydrolysis activity"/>
    <property type="evidence" value="ECO:0007669"/>
    <property type="project" value="InterPro"/>
</dbReference>
<dbReference type="CDD" id="cd03216">
    <property type="entry name" value="ABC_Carb_Monos_I"/>
    <property type="match status" value="1"/>
</dbReference>
<gene>
    <name evidence="12" type="ORF">EYW49_02845</name>
</gene>
<dbReference type="EMBL" id="SJFN01000003">
    <property type="protein sequence ID" value="TBW40684.1"/>
    <property type="molecule type" value="Genomic_DNA"/>
</dbReference>
<keyword evidence="3" id="KW-0813">Transport</keyword>
<feature type="domain" description="ABC transporter" evidence="11">
    <location>
        <begin position="6"/>
        <end position="241"/>
    </location>
</feature>
<dbReference type="InterPro" id="IPR027417">
    <property type="entry name" value="P-loop_NTPase"/>
</dbReference>
<comment type="similarity">
    <text evidence="2">Belongs to the ABC transporter superfamily.</text>
</comment>
<evidence type="ECO:0000256" key="9">
    <source>
        <dbReference type="ARBA" id="ARBA00022967"/>
    </source>
</evidence>
<accession>A0A4Q9VXN4</accession>
<dbReference type="GO" id="GO:0005524">
    <property type="term" value="F:ATP binding"/>
    <property type="evidence" value="ECO:0007669"/>
    <property type="project" value="UniProtKB-KW"/>
</dbReference>
<organism evidence="12 13">
    <name type="scientific">Siculibacillus lacustris</name>
    <dbReference type="NCBI Taxonomy" id="1549641"/>
    <lineage>
        <taxon>Bacteria</taxon>
        <taxon>Pseudomonadati</taxon>
        <taxon>Pseudomonadota</taxon>
        <taxon>Alphaproteobacteria</taxon>
        <taxon>Hyphomicrobiales</taxon>
        <taxon>Ancalomicrobiaceae</taxon>
        <taxon>Siculibacillus</taxon>
    </lineage>
</organism>
<dbReference type="OrthoDB" id="9805029at2"/>
<dbReference type="PANTHER" id="PTHR43790:SF9">
    <property type="entry name" value="GALACTOFURANOSE TRANSPORTER ATP-BINDING PROTEIN YTFR"/>
    <property type="match status" value="1"/>
</dbReference>
<dbReference type="SUPFAM" id="SSF52540">
    <property type="entry name" value="P-loop containing nucleoside triphosphate hydrolases"/>
    <property type="match status" value="2"/>
</dbReference>
<evidence type="ECO:0000259" key="11">
    <source>
        <dbReference type="PROSITE" id="PS50893"/>
    </source>
</evidence>
<comment type="subcellular location">
    <subcellularLocation>
        <location evidence="1">Cell membrane</location>
        <topology evidence="1">Peripheral membrane protein</topology>
    </subcellularLocation>
</comment>
<dbReference type="CDD" id="cd03215">
    <property type="entry name" value="ABC_Carb_Monos_II"/>
    <property type="match status" value="1"/>
</dbReference>
<reference evidence="12 13" key="1">
    <citation type="submission" date="2019-02" db="EMBL/GenBank/DDBJ databases">
        <title>Siculibacillus lacustris gen. nov., sp. nov., a new rosette-forming bacterium isolated from a freshwater crater lake (Lake St. Ana, Romania).</title>
        <authorList>
            <person name="Felfoldi T."/>
            <person name="Marton Z."/>
            <person name="Szabo A."/>
            <person name="Mentes A."/>
            <person name="Boka K."/>
            <person name="Marialigeti K."/>
            <person name="Mathe I."/>
            <person name="Koncz M."/>
            <person name="Schumann P."/>
            <person name="Toth E."/>
        </authorList>
    </citation>
    <scope>NUCLEOTIDE SEQUENCE [LARGE SCALE GENOMIC DNA]</scope>
    <source>
        <strain evidence="12 13">SA-279</strain>
    </source>
</reference>
<evidence type="ECO:0000313" key="12">
    <source>
        <dbReference type="EMBL" id="TBW40684.1"/>
    </source>
</evidence>
<dbReference type="InterPro" id="IPR017871">
    <property type="entry name" value="ABC_transporter-like_CS"/>
</dbReference>
<dbReference type="Proteomes" id="UP000292781">
    <property type="component" value="Unassembled WGS sequence"/>
</dbReference>
<sequence>MPDVVLAGRAISKSFGQVQVLFGVDFAIRRGEIHALMGENGAGKSTLMKILGGYQPASAGTVEVDGAATVLRDSGDAERLGIVMIHQEFSLAETMTVEENIYLGREVVRHGFLDRATMREGTRKVLAELECPVDPDARVGGLSVSEKQMVEIAKAVSRDVRVLIMDEPTAVLTGAETEILFRLIRRLTAQGVGVAYISHKLTEVKAISDRVTVLRDGRWVETRPTAELSPDDIARLMVGREISDMYPPRLPPPDDAPTVLAVDHLSIPGWVRDASFTLRRGEILGFAGLVGAGRTELMEGLVGLRRRTAGEVRATGVAEPIRTIDQAVAAGIAYLTEDRKGKGLLVDKPLTPNLTLLALARYGRIFVDRAAERRALVAAIAEHRIKTADLDARVASLSGGNQQKLLIAKTMQVEPKILIVDEPTRGIDVGTKHQIYLFLAAFVAAGGSVVIISSELPELIGLAHRVVVMRDGRITGTLSGADIEENEVVRHATGLKGAHADA</sequence>
<keyword evidence="6" id="KW-0677">Repeat</keyword>
<dbReference type="Pfam" id="PF00005">
    <property type="entry name" value="ABC_tran"/>
    <property type="match status" value="2"/>
</dbReference>
<evidence type="ECO:0000256" key="4">
    <source>
        <dbReference type="ARBA" id="ARBA00022475"/>
    </source>
</evidence>
<dbReference type="PANTHER" id="PTHR43790">
    <property type="entry name" value="CARBOHYDRATE TRANSPORT ATP-BINDING PROTEIN MG119-RELATED"/>
    <property type="match status" value="1"/>
</dbReference>
<keyword evidence="9" id="KW-1278">Translocase</keyword>
<proteinExistence type="inferred from homology"/>
<dbReference type="FunFam" id="3.40.50.300:FF:000127">
    <property type="entry name" value="Ribose import ATP-binding protein RbsA"/>
    <property type="match status" value="1"/>
</dbReference>
<dbReference type="RefSeq" id="WP_131305847.1">
    <property type="nucleotide sequence ID" value="NZ_SJFN01000003.1"/>
</dbReference>
<name>A0A4Q9VXN4_9HYPH</name>
<dbReference type="SMART" id="SM00382">
    <property type="entry name" value="AAA"/>
    <property type="match status" value="2"/>
</dbReference>
<evidence type="ECO:0000256" key="5">
    <source>
        <dbReference type="ARBA" id="ARBA00022597"/>
    </source>
</evidence>
<evidence type="ECO:0000256" key="10">
    <source>
        <dbReference type="ARBA" id="ARBA00023136"/>
    </source>
</evidence>
<feature type="domain" description="ABC transporter" evidence="11">
    <location>
        <begin position="254"/>
        <end position="496"/>
    </location>
</feature>
<dbReference type="PROSITE" id="PS50893">
    <property type="entry name" value="ABC_TRANSPORTER_2"/>
    <property type="match status" value="2"/>
</dbReference>
<dbReference type="GO" id="GO:0005886">
    <property type="term" value="C:plasma membrane"/>
    <property type="evidence" value="ECO:0007669"/>
    <property type="project" value="UniProtKB-SubCell"/>
</dbReference>
<keyword evidence="7" id="KW-0547">Nucleotide-binding</keyword>
<keyword evidence="13" id="KW-1185">Reference proteome</keyword>
<keyword evidence="4" id="KW-1003">Cell membrane</keyword>
<keyword evidence="10" id="KW-0472">Membrane</keyword>